<evidence type="ECO:0000313" key="9">
    <source>
        <dbReference type="EMBL" id="HFX13771.1"/>
    </source>
</evidence>
<keyword evidence="5 7" id="KW-0687">Ribonucleoprotein</keyword>
<protein>
    <recommendedName>
        <fullName evidence="6 7">Small ribosomal subunit protein bS18</fullName>
    </recommendedName>
</protein>
<dbReference type="GO" id="GO:0022627">
    <property type="term" value="C:cytosolic small ribosomal subunit"/>
    <property type="evidence" value="ECO:0007669"/>
    <property type="project" value="TreeGrafter"/>
</dbReference>
<dbReference type="InterPro" id="IPR018275">
    <property type="entry name" value="Ribosomal_bS18_CS"/>
</dbReference>
<evidence type="ECO:0000256" key="1">
    <source>
        <dbReference type="ARBA" id="ARBA00005589"/>
    </source>
</evidence>
<dbReference type="EMBL" id="DTIN01000025">
    <property type="protein sequence ID" value="HFX13771.1"/>
    <property type="molecule type" value="Genomic_DNA"/>
</dbReference>
<evidence type="ECO:0000256" key="2">
    <source>
        <dbReference type="ARBA" id="ARBA00022730"/>
    </source>
</evidence>
<keyword evidence="3 7" id="KW-0694">RNA-binding</keyword>
<evidence type="ECO:0000256" key="4">
    <source>
        <dbReference type="ARBA" id="ARBA00022980"/>
    </source>
</evidence>
<comment type="subunit">
    <text evidence="7">Part of the 30S ribosomal subunit. Forms a tight heterodimer with protein bS6.</text>
</comment>
<organism evidence="9">
    <name type="scientific">Dictyoglomus thermophilum</name>
    <dbReference type="NCBI Taxonomy" id="14"/>
    <lineage>
        <taxon>Bacteria</taxon>
        <taxon>Pseudomonadati</taxon>
        <taxon>Dictyoglomota</taxon>
        <taxon>Dictyoglomia</taxon>
        <taxon>Dictyoglomales</taxon>
        <taxon>Dictyoglomaceae</taxon>
        <taxon>Dictyoglomus</taxon>
    </lineage>
</organism>
<accession>A0A7C3ML94</accession>
<keyword evidence="4 7" id="KW-0689">Ribosomal protein</keyword>
<keyword evidence="2 7" id="KW-0699">rRNA-binding</keyword>
<dbReference type="FunFam" id="4.10.640.10:FF:000003">
    <property type="entry name" value="30S ribosomal protein S18"/>
    <property type="match status" value="1"/>
</dbReference>
<name>A0A7C3ML94_DICTH</name>
<evidence type="ECO:0000256" key="7">
    <source>
        <dbReference type="HAMAP-Rule" id="MF_00270"/>
    </source>
</evidence>
<dbReference type="PROSITE" id="PS00057">
    <property type="entry name" value="RIBOSOMAL_S18"/>
    <property type="match status" value="1"/>
</dbReference>
<dbReference type="GO" id="GO:0070181">
    <property type="term" value="F:small ribosomal subunit rRNA binding"/>
    <property type="evidence" value="ECO:0007669"/>
    <property type="project" value="TreeGrafter"/>
</dbReference>
<evidence type="ECO:0000256" key="5">
    <source>
        <dbReference type="ARBA" id="ARBA00023274"/>
    </source>
</evidence>
<dbReference type="InterPro" id="IPR001648">
    <property type="entry name" value="Ribosomal_bS18"/>
</dbReference>
<dbReference type="AlphaFoldDB" id="A0A7C3ML94"/>
<dbReference type="Pfam" id="PF01084">
    <property type="entry name" value="Ribosomal_S18"/>
    <property type="match status" value="1"/>
</dbReference>
<dbReference type="GO" id="GO:0003735">
    <property type="term" value="F:structural constituent of ribosome"/>
    <property type="evidence" value="ECO:0007669"/>
    <property type="project" value="InterPro"/>
</dbReference>
<dbReference type="Gene3D" id="4.10.640.10">
    <property type="entry name" value="Ribosomal protein S18"/>
    <property type="match status" value="1"/>
</dbReference>
<comment type="similarity">
    <text evidence="1 7 8">Belongs to the bacterial ribosomal protein bS18 family.</text>
</comment>
<comment type="caution">
    <text evidence="9">The sequence shown here is derived from an EMBL/GenBank/DDBJ whole genome shotgun (WGS) entry which is preliminary data.</text>
</comment>
<reference evidence="9" key="1">
    <citation type="journal article" date="2020" name="mSystems">
        <title>Genome- and Community-Level Interaction Insights into Carbon Utilization and Element Cycling Functions of Hydrothermarchaeota in Hydrothermal Sediment.</title>
        <authorList>
            <person name="Zhou Z."/>
            <person name="Liu Y."/>
            <person name="Xu W."/>
            <person name="Pan J."/>
            <person name="Luo Z.H."/>
            <person name="Li M."/>
        </authorList>
    </citation>
    <scope>NUCLEOTIDE SEQUENCE [LARGE SCALE GENOMIC DNA]</scope>
    <source>
        <strain evidence="9">SpSt-81</strain>
    </source>
</reference>
<evidence type="ECO:0000256" key="3">
    <source>
        <dbReference type="ARBA" id="ARBA00022884"/>
    </source>
</evidence>
<gene>
    <name evidence="7 9" type="primary">rpsR</name>
    <name evidence="9" type="ORF">ENW00_06420</name>
</gene>
<dbReference type="SUPFAM" id="SSF46911">
    <property type="entry name" value="Ribosomal protein S18"/>
    <property type="match status" value="1"/>
</dbReference>
<proteinExistence type="inferred from homology"/>
<dbReference type="NCBIfam" id="TIGR00165">
    <property type="entry name" value="S18"/>
    <property type="match status" value="1"/>
</dbReference>
<dbReference type="HAMAP" id="MF_00270">
    <property type="entry name" value="Ribosomal_bS18"/>
    <property type="match status" value="1"/>
</dbReference>
<dbReference type="PRINTS" id="PR00974">
    <property type="entry name" value="RIBOSOMALS18"/>
</dbReference>
<dbReference type="GO" id="GO:0006412">
    <property type="term" value="P:translation"/>
    <property type="evidence" value="ECO:0007669"/>
    <property type="project" value="UniProtKB-UniRule"/>
</dbReference>
<sequence>MSNDKVSAKTQRFAYSSGRKKFCVFCSEKIDYIDYKNVERLRRFMTEKGKIIPRRVSGNCARHQRQLSTAIKRARYMALLPYVVK</sequence>
<comment type="function">
    <text evidence="7">Binds as a heterodimer with protein bS6 to the central domain of the 16S rRNA, where it helps stabilize the platform of the 30S subunit.</text>
</comment>
<dbReference type="PANTHER" id="PTHR13479">
    <property type="entry name" value="30S RIBOSOMAL PROTEIN S18"/>
    <property type="match status" value="1"/>
</dbReference>
<dbReference type="InterPro" id="IPR036870">
    <property type="entry name" value="Ribosomal_bS18_sf"/>
</dbReference>
<dbReference type="PANTHER" id="PTHR13479:SF40">
    <property type="entry name" value="SMALL RIBOSOMAL SUBUNIT PROTEIN BS18M"/>
    <property type="match status" value="1"/>
</dbReference>
<evidence type="ECO:0000256" key="8">
    <source>
        <dbReference type="RuleBase" id="RU003910"/>
    </source>
</evidence>
<evidence type="ECO:0000256" key="6">
    <source>
        <dbReference type="ARBA" id="ARBA00035141"/>
    </source>
</evidence>